<comment type="caution">
    <text evidence="3">The sequence shown here is derived from an EMBL/GenBank/DDBJ whole genome shotgun (WGS) entry which is preliminary data.</text>
</comment>
<name>A0A9W6WR42_9STRA</name>
<gene>
    <name evidence="3" type="ORF">Plil01_000464100</name>
</gene>
<keyword evidence="4" id="KW-1185">Reference proteome</keyword>
<keyword evidence="2" id="KW-1133">Transmembrane helix</keyword>
<evidence type="ECO:0000256" key="1">
    <source>
        <dbReference type="SAM" id="MobiDB-lite"/>
    </source>
</evidence>
<dbReference type="Proteomes" id="UP001165083">
    <property type="component" value="Unassembled WGS sequence"/>
</dbReference>
<organism evidence="3 4">
    <name type="scientific">Phytophthora lilii</name>
    <dbReference type="NCBI Taxonomy" id="2077276"/>
    <lineage>
        <taxon>Eukaryota</taxon>
        <taxon>Sar</taxon>
        <taxon>Stramenopiles</taxon>
        <taxon>Oomycota</taxon>
        <taxon>Peronosporomycetes</taxon>
        <taxon>Peronosporales</taxon>
        <taxon>Peronosporaceae</taxon>
        <taxon>Phytophthora</taxon>
    </lineage>
</organism>
<reference evidence="3" key="1">
    <citation type="submission" date="2023-04" db="EMBL/GenBank/DDBJ databases">
        <title>Phytophthora lilii NBRC 32176.</title>
        <authorList>
            <person name="Ichikawa N."/>
            <person name="Sato H."/>
            <person name="Tonouchi N."/>
        </authorList>
    </citation>
    <scope>NUCLEOTIDE SEQUENCE</scope>
    <source>
        <strain evidence="3">NBRC 32176</strain>
    </source>
</reference>
<evidence type="ECO:0000313" key="3">
    <source>
        <dbReference type="EMBL" id="GMF14264.1"/>
    </source>
</evidence>
<evidence type="ECO:0000313" key="4">
    <source>
        <dbReference type="Proteomes" id="UP001165083"/>
    </source>
</evidence>
<dbReference type="OrthoDB" id="1936208at2759"/>
<protein>
    <submittedName>
        <fullName evidence="3">Unnamed protein product</fullName>
    </submittedName>
</protein>
<keyword evidence="2" id="KW-0812">Transmembrane</keyword>
<evidence type="ECO:0000256" key="2">
    <source>
        <dbReference type="SAM" id="Phobius"/>
    </source>
</evidence>
<sequence>MAIQAASWYLIILLTTQSSQLQLQIASKAAIFAPYASSIVPAVVTVINAILPKLISFLTAIEKWDDVGFAIKAMVTRLYLAKILNVLIQMFSFALLLDPMLLTSTQSILELFTFEGSVVRENVMLEFKPDSFDCRAEQASAGLLTLVVTDFSVSKVMATTSPLVGVVINKLKAVWQRHREKRNLRKKAKLIAKVIPQNEVIPEVEDTPDQNGTAKLSDPPSAAAPNSQSIAVTPTSLLTKSEFLVPQKMVALLYSCTIALVAIPLAPTTALLALLLHVVNFKFDKFILMVRLTWSRKV</sequence>
<dbReference type="EMBL" id="BSXW01000189">
    <property type="protein sequence ID" value="GMF14264.1"/>
    <property type="molecule type" value="Genomic_DNA"/>
</dbReference>
<feature type="transmembrane region" description="Helical" evidence="2">
    <location>
        <begin position="251"/>
        <end position="279"/>
    </location>
</feature>
<keyword evidence="2" id="KW-0472">Membrane</keyword>
<feature type="transmembrane region" description="Helical" evidence="2">
    <location>
        <begin position="79"/>
        <end position="97"/>
    </location>
</feature>
<accession>A0A9W6WR42</accession>
<feature type="region of interest" description="Disordered" evidence="1">
    <location>
        <begin position="202"/>
        <end position="227"/>
    </location>
</feature>
<proteinExistence type="predicted"/>
<feature type="transmembrane region" description="Helical" evidence="2">
    <location>
        <begin position="31"/>
        <end position="51"/>
    </location>
</feature>
<dbReference type="AlphaFoldDB" id="A0A9W6WR42"/>